<dbReference type="EMBL" id="JAOZYC010000104">
    <property type="protein sequence ID" value="MEB8338901.1"/>
    <property type="molecule type" value="Genomic_DNA"/>
</dbReference>
<keyword evidence="3" id="KW-0238">DNA-binding</keyword>
<dbReference type="SUPFAM" id="SSF47413">
    <property type="entry name" value="lambda repressor-like DNA-binding domains"/>
    <property type="match status" value="1"/>
</dbReference>
<dbReference type="PRINTS" id="PR00036">
    <property type="entry name" value="HTHLACI"/>
</dbReference>
<evidence type="ECO:0000256" key="1">
    <source>
        <dbReference type="ARBA" id="ARBA00022491"/>
    </source>
</evidence>
<evidence type="ECO:0000313" key="8">
    <source>
        <dbReference type="Proteomes" id="UP001354931"/>
    </source>
</evidence>
<dbReference type="Proteomes" id="UP001354931">
    <property type="component" value="Unassembled WGS sequence"/>
</dbReference>
<dbReference type="SUPFAM" id="SSF53822">
    <property type="entry name" value="Periplasmic binding protein-like I"/>
    <property type="match status" value="1"/>
</dbReference>
<keyword evidence="2" id="KW-0805">Transcription regulation</keyword>
<protein>
    <submittedName>
        <fullName evidence="7">LacI family transcriptional regulator</fullName>
    </submittedName>
</protein>
<dbReference type="InterPro" id="IPR001761">
    <property type="entry name" value="Peripla_BP/Lac1_sug-bd_dom"/>
</dbReference>
<keyword evidence="8" id="KW-1185">Reference proteome</keyword>
<dbReference type="InterPro" id="IPR000843">
    <property type="entry name" value="HTH_LacI"/>
</dbReference>
<dbReference type="SMART" id="SM00354">
    <property type="entry name" value="HTH_LACI"/>
    <property type="match status" value="1"/>
</dbReference>
<dbReference type="Pfam" id="PF00532">
    <property type="entry name" value="Peripla_BP_1"/>
    <property type="match status" value="1"/>
</dbReference>
<feature type="domain" description="HTH lacI-type" evidence="6">
    <location>
        <begin position="37"/>
        <end position="90"/>
    </location>
</feature>
<dbReference type="PANTHER" id="PTHR30146">
    <property type="entry name" value="LACI-RELATED TRANSCRIPTIONAL REPRESSOR"/>
    <property type="match status" value="1"/>
</dbReference>
<evidence type="ECO:0000256" key="5">
    <source>
        <dbReference type="SAM" id="MobiDB-lite"/>
    </source>
</evidence>
<dbReference type="PANTHER" id="PTHR30146:SF148">
    <property type="entry name" value="HTH-TYPE TRANSCRIPTIONAL REPRESSOR PURR-RELATED"/>
    <property type="match status" value="1"/>
</dbReference>
<keyword evidence="4" id="KW-0804">Transcription</keyword>
<evidence type="ECO:0000256" key="3">
    <source>
        <dbReference type="ARBA" id="ARBA00023125"/>
    </source>
</evidence>
<dbReference type="Gene3D" id="3.40.50.2300">
    <property type="match status" value="2"/>
</dbReference>
<feature type="region of interest" description="Disordered" evidence="5">
    <location>
        <begin position="1"/>
        <end position="28"/>
    </location>
</feature>
<dbReference type="PROSITE" id="PS50932">
    <property type="entry name" value="HTH_LACI_2"/>
    <property type="match status" value="1"/>
</dbReference>
<dbReference type="CDD" id="cd06267">
    <property type="entry name" value="PBP1_LacI_sugar_binding-like"/>
    <property type="match status" value="1"/>
</dbReference>
<feature type="compositionally biased region" description="Basic and acidic residues" evidence="5">
    <location>
        <begin position="17"/>
        <end position="28"/>
    </location>
</feature>
<keyword evidence="1" id="KW-0678">Repressor</keyword>
<dbReference type="InterPro" id="IPR010982">
    <property type="entry name" value="Lambda_DNA-bd_dom_sf"/>
</dbReference>
<reference evidence="7 8" key="1">
    <citation type="submission" date="2022-10" db="EMBL/GenBank/DDBJ databases">
        <authorList>
            <person name="Xie J."/>
            <person name="Shen N."/>
        </authorList>
    </citation>
    <scope>NUCLEOTIDE SEQUENCE [LARGE SCALE GENOMIC DNA]</scope>
    <source>
        <strain evidence="7 8">YIM65594</strain>
    </source>
</reference>
<comment type="caution">
    <text evidence="7">The sequence shown here is derived from an EMBL/GenBank/DDBJ whole genome shotgun (WGS) entry which is preliminary data.</text>
</comment>
<sequence length="377" mass="39602">MGTGVARADNGGTIGHSTDRGADSPRLDEGLRERSVATIYDVAREAGVSPATVSRVFNGGRVTAERAATVRAAAAVLGFAPNRVARSLRMQRASVIGLIIPDIGNPFFTALARGVEDAAQETNLSVVLCNTDEDVGKEQRYLEVAAAEQMAGVIVAAASRHRTDLSALVDRGTPVVAVDRRPRGASVDAVMMDNRHGGEEATEHLLARGYRRVACIAGPEGASTSDERLAGYRAVLRDHLGDTGQPIEPPPEYVVHGDFRVDGGRAAMERLLALPEPPDAVFVANNLMTVGALAALREAGHEPPGTGLLSFGDVPWPELVTPSLSSVQLPSYELGFAAAQLLQERIAGTAKPLQTVVLRTSLQVRESTSGPAANRGG</sequence>
<dbReference type="Gene3D" id="1.10.260.40">
    <property type="entry name" value="lambda repressor-like DNA-binding domains"/>
    <property type="match status" value="1"/>
</dbReference>
<organism evidence="7 8">
    <name type="scientific">Streptomyces endophyticus</name>
    <dbReference type="NCBI Taxonomy" id="714166"/>
    <lineage>
        <taxon>Bacteria</taxon>
        <taxon>Bacillati</taxon>
        <taxon>Actinomycetota</taxon>
        <taxon>Actinomycetes</taxon>
        <taxon>Kitasatosporales</taxon>
        <taxon>Streptomycetaceae</taxon>
        <taxon>Streptomyces</taxon>
    </lineage>
</organism>
<dbReference type="CDD" id="cd01392">
    <property type="entry name" value="HTH_LacI"/>
    <property type="match status" value="1"/>
</dbReference>
<dbReference type="InterPro" id="IPR028082">
    <property type="entry name" value="Peripla_BP_I"/>
</dbReference>
<proteinExistence type="predicted"/>
<evidence type="ECO:0000259" key="6">
    <source>
        <dbReference type="PROSITE" id="PS50932"/>
    </source>
</evidence>
<gene>
    <name evidence="7" type="ORF">OKJ99_15495</name>
</gene>
<evidence type="ECO:0000256" key="2">
    <source>
        <dbReference type="ARBA" id="ARBA00023015"/>
    </source>
</evidence>
<dbReference type="Pfam" id="PF00356">
    <property type="entry name" value="LacI"/>
    <property type="match status" value="1"/>
</dbReference>
<name>A0ABU6F4I9_9ACTN</name>
<evidence type="ECO:0000256" key="4">
    <source>
        <dbReference type="ARBA" id="ARBA00023163"/>
    </source>
</evidence>
<evidence type="ECO:0000313" key="7">
    <source>
        <dbReference type="EMBL" id="MEB8338901.1"/>
    </source>
</evidence>
<accession>A0ABU6F4I9</accession>